<dbReference type="InterPro" id="IPR027417">
    <property type="entry name" value="P-loop_NTPase"/>
</dbReference>
<evidence type="ECO:0000313" key="7">
    <source>
        <dbReference type="Proteomes" id="UP001161325"/>
    </source>
</evidence>
<reference evidence="6" key="1">
    <citation type="submission" date="2022-08" db="EMBL/GenBank/DDBJ databases">
        <title>Draft genome sequencing of Roseisolibacter agri AW1220.</title>
        <authorList>
            <person name="Tobiishi Y."/>
            <person name="Tonouchi A."/>
        </authorList>
    </citation>
    <scope>NUCLEOTIDE SEQUENCE</scope>
    <source>
        <strain evidence="6">AW1220</strain>
    </source>
</reference>
<dbReference type="PANTHER" id="PTHR24220:SF86">
    <property type="entry name" value="ABC TRANSPORTER ABCH.1"/>
    <property type="match status" value="1"/>
</dbReference>
<dbReference type="GO" id="GO:0016887">
    <property type="term" value="F:ATP hydrolysis activity"/>
    <property type="evidence" value="ECO:0007669"/>
    <property type="project" value="InterPro"/>
</dbReference>
<dbReference type="PROSITE" id="PS00211">
    <property type="entry name" value="ABC_TRANSPORTER_1"/>
    <property type="match status" value="1"/>
</dbReference>
<dbReference type="InterPro" id="IPR003439">
    <property type="entry name" value="ABC_transporter-like_ATP-bd"/>
</dbReference>
<protein>
    <submittedName>
        <fullName evidence="6">ABC transporter ATP-binding protein</fullName>
    </submittedName>
</protein>
<dbReference type="EMBL" id="BRXS01000003">
    <property type="protein sequence ID" value="GLC25445.1"/>
    <property type="molecule type" value="Genomic_DNA"/>
</dbReference>
<gene>
    <name evidence="6" type="ORF">rosag_19580</name>
</gene>
<comment type="similarity">
    <text evidence="4">Belongs to the ABC transporter superfamily. Macrolide exporter (TC 3.A.1.122) family.</text>
</comment>
<dbReference type="Pfam" id="PF00005">
    <property type="entry name" value="ABC_tran"/>
    <property type="match status" value="1"/>
</dbReference>
<evidence type="ECO:0000256" key="2">
    <source>
        <dbReference type="ARBA" id="ARBA00022741"/>
    </source>
</evidence>
<keyword evidence="1" id="KW-0813">Transport</keyword>
<keyword evidence="2" id="KW-0547">Nucleotide-binding</keyword>
<dbReference type="PROSITE" id="PS50893">
    <property type="entry name" value="ABC_TRANSPORTER_2"/>
    <property type="match status" value="1"/>
</dbReference>
<dbReference type="PANTHER" id="PTHR24220">
    <property type="entry name" value="IMPORT ATP-BINDING PROTEIN"/>
    <property type="match status" value="1"/>
</dbReference>
<dbReference type="InterPro" id="IPR015854">
    <property type="entry name" value="ABC_transpr_LolD-like"/>
</dbReference>
<proteinExistence type="inferred from homology"/>
<evidence type="ECO:0000256" key="3">
    <source>
        <dbReference type="ARBA" id="ARBA00022840"/>
    </source>
</evidence>
<dbReference type="GO" id="GO:0005886">
    <property type="term" value="C:plasma membrane"/>
    <property type="evidence" value="ECO:0007669"/>
    <property type="project" value="TreeGrafter"/>
</dbReference>
<dbReference type="InterPro" id="IPR003593">
    <property type="entry name" value="AAA+_ATPase"/>
</dbReference>
<evidence type="ECO:0000313" key="6">
    <source>
        <dbReference type="EMBL" id="GLC25445.1"/>
    </source>
</evidence>
<dbReference type="AlphaFoldDB" id="A0AA37Q2M3"/>
<dbReference type="Proteomes" id="UP001161325">
    <property type="component" value="Unassembled WGS sequence"/>
</dbReference>
<dbReference type="GO" id="GO:0098796">
    <property type="term" value="C:membrane protein complex"/>
    <property type="evidence" value="ECO:0007669"/>
    <property type="project" value="UniProtKB-ARBA"/>
</dbReference>
<evidence type="ECO:0000256" key="1">
    <source>
        <dbReference type="ARBA" id="ARBA00022448"/>
    </source>
</evidence>
<dbReference type="InterPro" id="IPR017871">
    <property type="entry name" value="ABC_transporter-like_CS"/>
</dbReference>
<keyword evidence="3 6" id="KW-0067">ATP-binding</keyword>
<name>A0AA37Q2M3_9BACT</name>
<dbReference type="FunFam" id="3.40.50.300:FF:000032">
    <property type="entry name" value="Export ABC transporter ATP-binding protein"/>
    <property type="match status" value="1"/>
</dbReference>
<dbReference type="Gene3D" id="3.40.50.300">
    <property type="entry name" value="P-loop containing nucleotide triphosphate hydrolases"/>
    <property type="match status" value="1"/>
</dbReference>
<dbReference type="SMART" id="SM00382">
    <property type="entry name" value="AAA"/>
    <property type="match status" value="1"/>
</dbReference>
<sequence>MSFFASSPAAPPALDLAPGTPLLTLRDVEKSYPVGGSTHYVLRRIAMEVRAGDFVTIMGPSGAGKSTLLAILGLLDHDWRGEMYFAGQPMHALSPKQRTAFGRQHVGFVFQQYHLLDDLTVAENLDVPLEYRGVRKSERQAMVADTLDRFGMVGKKDLFPRQLSGGQQQLVGVARAVIARPALLLADEPTGNLHSAQAREIMQLFQELNRQGTTIVQVTHSEENARAGKRIVTLKDGWMTEGED</sequence>
<dbReference type="SUPFAM" id="SSF52540">
    <property type="entry name" value="P-loop containing nucleoside triphosphate hydrolases"/>
    <property type="match status" value="1"/>
</dbReference>
<organism evidence="6 7">
    <name type="scientific">Roseisolibacter agri</name>
    <dbReference type="NCBI Taxonomy" id="2014610"/>
    <lineage>
        <taxon>Bacteria</taxon>
        <taxon>Pseudomonadati</taxon>
        <taxon>Gemmatimonadota</taxon>
        <taxon>Gemmatimonadia</taxon>
        <taxon>Gemmatimonadales</taxon>
        <taxon>Gemmatimonadaceae</taxon>
        <taxon>Roseisolibacter</taxon>
    </lineage>
</organism>
<dbReference type="CDD" id="cd03255">
    <property type="entry name" value="ABC_MJ0796_LolCDE_FtsE"/>
    <property type="match status" value="1"/>
</dbReference>
<accession>A0AA37Q2M3</accession>
<feature type="domain" description="ABC transporter" evidence="5">
    <location>
        <begin position="23"/>
        <end position="244"/>
    </location>
</feature>
<comment type="caution">
    <text evidence="6">The sequence shown here is derived from an EMBL/GenBank/DDBJ whole genome shotgun (WGS) entry which is preliminary data.</text>
</comment>
<evidence type="ECO:0000256" key="4">
    <source>
        <dbReference type="ARBA" id="ARBA00038388"/>
    </source>
</evidence>
<dbReference type="InterPro" id="IPR017911">
    <property type="entry name" value="MacB-like_ATP-bd"/>
</dbReference>
<dbReference type="GO" id="GO:0005524">
    <property type="term" value="F:ATP binding"/>
    <property type="evidence" value="ECO:0007669"/>
    <property type="project" value="UniProtKB-KW"/>
</dbReference>
<dbReference type="GO" id="GO:0022857">
    <property type="term" value="F:transmembrane transporter activity"/>
    <property type="evidence" value="ECO:0007669"/>
    <property type="project" value="TreeGrafter"/>
</dbReference>
<evidence type="ECO:0000259" key="5">
    <source>
        <dbReference type="PROSITE" id="PS50893"/>
    </source>
</evidence>
<keyword evidence="7" id="KW-1185">Reference proteome</keyword>